<reference evidence="2" key="1">
    <citation type="journal article" date="2020" name="Stud. Mycol.">
        <title>101 Dothideomycetes genomes: a test case for predicting lifestyles and emergence of pathogens.</title>
        <authorList>
            <person name="Haridas S."/>
            <person name="Albert R."/>
            <person name="Binder M."/>
            <person name="Bloem J."/>
            <person name="Labutti K."/>
            <person name="Salamov A."/>
            <person name="Andreopoulos B."/>
            <person name="Baker S."/>
            <person name="Barry K."/>
            <person name="Bills G."/>
            <person name="Bluhm B."/>
            <person name="Cannon C."/>
            <person name="Castanera R."/>
            <person name="Culley D."/>
            <person name="Daum C."/>
            <person name="Ezra D."/>
            <person name="Gonzalez J."/>
            <person name="Henrissat B."/>
            <person name="Kuo A."/>
            <person name="Liang C."/>
            <person name="Lipzen A."/>
            <person name="Lutzoni F."/>
            <person name="Magnuson J."/>
            <person name="Mondo S."/>
            <person name="Nolan M."/>
            <person name="Ohm R."/>
            <person name="Pangilinan J."/>
            <person name="Park H.-J."/>
            <person name="Ramirez L."/>
            <person name="Alfaro M."/>
            <person name="Sun H."/>
            <person name="Tritt A."/>
            <person name="Yoshinaga Y."/>
            <person name="Zwiers L.-H."/>
            <person name="Turgeon B."/>
            <person name="Goodwin S."/>
            <person name="Spatafora J."/>
            <person name="Crous P."/>
            <person name="Grigoriev I."/>
        </authorList>
    </citation>
    <scope>NUCLEOTIDE SEQUENCE</scope>
    <source>
        <strain evidence="2">CBS 113979</strain>
    </source>
</reference>
<feature type="compositionally biased region" description="Basic and acidic residues" evidence="1">
    <location>
        <begin position="122"/>
        <end position="160"/>
    </location>
</feature>
<evidence type="ECO:0008006" key="4">
    <source>
        <dbReference type="Google" id="ProtNLM"/>
    </source>
</evidence>
<protein>
    <recommendedName>
        <fullName evidence="4">rRNA-processing protein FYV7</fullName>
    </recommendedName>
</protein>
<feature type="compositionally biased region" description="Basic and acidic residues" evidence="1">
    <location>
        <begin position="92"/>
        <end position="110"/>
    </location>
</feature>
<dbReference type="AlphaFoldDB" id="A0A6G1HGY6"/>
<feature type="compositionally biased region" description="Basic and acidic residues" evidence="1">
    <location>
        <begin position="69"/>
        <end position="80"/>
    </location>
</feature>
<dbReference type="OrthoDB" id="2135053at2759"/>
<feature type="compositionally biased region" description="Basic residues" evidence="1">
    <location>
        <begin position="1"/>
        <end position="10"/>
    </location>
</feature>
<sequence>MAKAHRKDRKGKPDGEADGQSATRKCKGLKFPTIPQNMPDGVHKQKLLKKKADLLERAQIQREYAKVKQKFLTDKSKMEADQGDAEPASTELHPDRQQRLDRSPSPDNRKRPWRAQKPAPFKKQEAQANRTREAALDRQAQHEQREVQRAKKTAERERMRKAMRKARTGGKNGQMKLGKESKFLLEKVKKMVANG</sequence>
<evidence type="ECO:0000313" key="3">
    <source>
        <dbReference type="Proteomes" id="UP000800041"/>
    </source>
</evidence>
<evidence type="ECO:0000313" key="2">
    <source>
        <dbReference type="EMBL" id="KAF1992344.1"/>
    </source>
</evidence>
<dbReference type="EMBL" id="ML977137">
    <property type="protein sequence ID" value="KAF1992344.1"/>
    <property type="molecule type" value="Genomic_DNA"/>
</dbReference>
<proteinExistence type="predicted"/>
<dbReference type="Proteomes" id="UP000800041">
    <property type="component" value="Unassembled WGS sequence"/>
</dbReference>
<organism evidence="2 3">
    <name type="scientific">Aulographum hederae CBS 113979</name>
    <dbReference type="NCBI Taxonomy" id="1176131"/>
    <lineage>
        <taxon>Eukaryota</taxon>
        <taxon>Fungi</taxon>
        <taxon>Dikarya</taxon>
        <taxon>Ascomycota</taxon>
        <taxon>Pezizomycotina</taxon>
        <taxon>Dothideomycetes</taxon>
        <taxon>Pleosporomycetidae</taxon>
        <taxon>Aulographales</taxon>
        <taxon>Aulographaceae</taxon>
    </lineage>
</organism>
<feature type="region of interest" description="Disordered" evidence="1">
    <location>
        <begin position="1"/>
        <end position="46"/>
    </location>
</feature>
<dbReference type="PANTHER" id="PTHR41805:SF1">
    <property type="entry name" value="RRNA-PROCESSING PROTEIN FYV7"/>
    <property type="match status" value="1"/>
</dbReference>
<dbReference type="PANTHER" id="PTHR41805">
    <property type="entry name" value="EXPRESSED PROTEIN"/>
    <property type="match status" value="1"/>
</dbReference>
<keyword evidence="3" id="KW-1185">Reference proteome</keyword>
<gene>
    <name evidence="2" type="ORF">K402DRAFT_321427</name>
</gene>
<accession>A0A6G1HGY6</accession>
<feature type="region of interest" description="Disordered" evidence="1">
    <location>
        <begin position="69"/>
        <end position="182"/>
    </location>
</feature>
<evidence type="ECO:0000256" key="1">
    <source>
        <dbReference type="SAM" id="MobiDB-lite"/>
    </source>
</evidence>
<name>A0A6G1HGY6_9PEZI</name>